<evidence type="ECO:0000313" key="12">
    <source>
        <dbReference type="EMBL" id="GGC16737.1"/>
    </source>
</evidence>
<evidence type="ECO:0000256" key="4">
    <source>
        <dbReference type="ARBA" id="ARBA00022630"/>
    </source>
</evidence>
<evidence type="ECO:0000256" key="9">
    <source>
        <dbReference type="ARBA" id="ARBA00031306"/>
    </source>
</evidence>
<evidence type="ECO:0000256" key="6">
    <source>
        <dbReference type="ARBA" id="ARBA00022723"/>
    </source>
</evidence>
<dbReference type="PANTHER" id="PTHR30040:SF2">
    <property type="entry name" value="FAD:PROTEIN FMN TRANSFERASE"/>
    <property type="match status" value="1"/>
</dbReference>
<reference evidence="13" key="1">
    <citation type="journal article" date="2019" name="Int. J. Syst. Evol. Microbiol.">
        <title>The Global Catalogue of Microorganisms (GCM) 10K type strain sequencing project: providing services to taxonomists for standard genome sequencing and annotation.</title>
        <authorList>
            <consortium name="The Broad Institute Genomics Platform"/>
            <consortium name="The Broad Institute Genome Sequencing Center for Infectious Disease"/>
            <person name="Wu L."/>
            <person name="Ma J."/>
        </authorList>
    </citation>
    <scope>NUCLEOTIDE SEQUENCE [LARGE SCALE GENOMIC DNA]</scope>
    <source>
        <strain evidence="13">CGMCC 1.12478</strain>
    </source>
</reference>
<dbReference type="EMBL" id="BMFC01000012">
    <property type="protein sequence ID" value="GGC16737.1"/>
    <property type="molecule type" value="Genomic_DNA"/>
</dbReference>
<dbReference type="RefSeq" id="WP_229747917.1">
    <property type="nucleotide sequence ID" value="NZ_BMFC01000012.1"/>
</dbReference>
<accession>A0ABQ1L2Y9</accession>
<dbReference type="Pfam" id="PF02424">
    <property type="entry name" value="ApbE"/>
    <property type="match status" value="1"/>
</dbReference>
<dbReference type="PIRSF" id="PIRSF006268">
    <property type="entry name" value="ApbE"/>
    <property type="match status" value="1"/>
</dbReference>
<dbReference type="PANTHER" id="PTHR30040">
    <property type="entry name" value="THIAMINE BIOSYNTHESIS LIPOPROTEIN APBE"/>
    <property type="match status" value="1"/>
</dbReference>
<dbReference type="InterPro" id="IPR003374">
    <property type="entry name" value="ApbE-like_sf"/>
</dbReference>
<gene>
    <name evidence="12" type="primary">apbE</name>
    <name evidence="12" type="ORF">GCM10011363_36520</name>
</gene>
<dbReference type="Gene3D" id="3.10.520.10">
    <property type="entry name" value="ApbE-like domains"/>
    <property type="match status" value="1"/>
</dbReference>
<evidence type="ECO:0000256" key="11">
    <source>
        <dbReference type="PIRNR" id="PIRNR006268"/>
    </source>
</evidence>
<evidence type="ECO:0000256" key="2">
    <source>
        <dbReference type="ARBA" id="ARBA00011955"/>
    </source>
</evidence>
<comment type="caution">
    <text evidence="12">The sequence shown here is derived from an EMBL/GenBank/DDBJ whole genome shotgun (WGS) entry which is preliminary data.</text>
</comment>
<keyword evidence="5 11" id="KW-0808">Transferase</keyword>
<keyword evidence="6 11" id="KW-0479">Metal-binding</keyword>
<keyword evidence="4 11" id="KW-0285">Flavoprotein</keyword>
<comment type="catalytic activity">
    <reaction evidence="10 11">
        <text>L-threonyl-[protein] + FAD = FMN-L-threonyl-[protein] + AMP + H(+)</text>
        <dbReference type="Rhea" id="RHEA:36847"/>
        <dbReference type="Rhea" id="RHEA-COMP:11060"/>
        <dbReference type="Rhea" id="RHEA-COMP:11061"/>
        <dbReference type="ChEBI" id="CHEBI:15378"/>
        <dbReference type="ChEBI" id="CHEBI:30013"/>
        <dbReference type="ChEBI" id="CHEBI:57692"/>
        <dbReference type="ChEBI" id="CHEBI:74257"/>
        <dbReference type="ChEBI" id="CHEBI:456215"/>
        <dbReference type="EC" id="2.7.1.180"/>
    </reaction>
</comment>
<keyword evidence="13" id="KW-1185">Reference proteome</keyword>
<evidence type="ECO:0000313" key="13">
    <source>
        <dbReference type="Proteomes" id="UP000645462"/>
    </source>
</evidence>
<dbReference type="SUPFAM" id="SSF143631">
    <property type="entry name" value="ApbE-like"/>
    <property type="match status" value="1"/>
</dbReference>
<keyword evidence="8 11" id="KW-0460">Magnesium</keyword>
<organism evidence="12 13">
    <name type="scientific">Marivita lacus</name>
    <dbReference type="NCBI Taxonomy" id="1323742"/>
    <lineage>
        <taxon>Bacteria</taxon>
        <taxon>Pseudomonadati</taxon>
        <taxon>Pseudomonadota</taxon>
        <taxon>Alphaproteobacteria</taxon>
        <taxon>Rhodobacterales</taxon>
        <taxon>Roseobacteraceae</taxon>
        <taxon>Marivita</taxon>
    </lineage>
</organism>
<proteinExistence type="inferred from homology"/>
<comment type="cofactor">
    <cofactor evidence="1">
        <name>Mg(2+)</name>
        <dbReference type="ChEBI" id="CHEBI:18420"/>
    </cofactor>
</comment>
<protein>
    <recommendedName>
        <fullName evidence="3 11">FAD:protein FMN transferase</fullName>
        <ecNumber evidence="2 11">2.7.1.180</ecNumber>
    </recommendedName>
    <alternativeName>
        <fullName evidence="9 11">Flavin transferase</fullName>
    </alternativeName>
</protein>
<evidence type="ECO:0000256" key="8">
    <source>
        <dbReference type="ARBA" id="ARBA00022842"/>
    </source>
</evidence>
<evidence type="ECO:0000256" key="5">
    <source>
        <dbReference type="ARBA" id="ARBA00022679"/>
    </source>
</evidence>
<dbReference type="EC" id="2.7.1.180" evidence="2 11"/>
<comment type="similarity">
    <text evidence="11">Belongs to the ApbE family.</text>
</comment>
<evidence type="ECO:0000256" key="3">
    <source>
        <dbReference type="ARBA" id="ARBA00016337"/>
    </source>
</evidence>
<evidence type="ECO:0000256" key="10">
    <source>
        <dbReference type="ARBA" id="ARBA00048540"/>
    </source>
</evidence>
<sequence length="311" mass="32543">MTGLGATLAAPSLVRAATSQHLSGAAFGTRWHIAGPEGKALGRLRPALDALFAEIDQDMSPWRPDSALSRFNTSQTGMPASFEMTRVARSALHLARESEGAFDPTVGPLVARWGFGPIEQGAAPDWRKLSVGQGRLAKSQADLTLDLCGIAKGRALDRAWELARDHGLANLLLDLGGELRALGPHPEGRDWHVAVEPPAPGHPVPAILHLPEGMAVATSGLGAQSYVLNGRAWGHIMNPANAQPVDGKLRSVTVLADDAMTADGWATALFAAGDASGPALARKHDIAALFVFVDAQALRQLRTGGIGAVLS</sequence>
<dbReference type="Proteomes" id="UP000645462">
    <property type="component" value="Unassembled WGS sequence"/>
</dbReference>
<keyword evidence="7 11" id="KW-0274">FAD</keyword>
<evidence type="ECO:0000256" key="1">
    <source>
        <dbReference type="ARBA" id="ARBA00001946"/>
    </source>
</evidence>
<dbReference type="GO" id="GO:0016740">
    <property type="term" value="F:transferase activity"/>
    <property type="evidence" value="ECO:0007669"/>
    <property type="project" value="UniProtKB-KW"/>
</dbReference>
<dbReference type="InterPro" id="IPR024932">
    <property type="entry name" value="ApbE"/>
</dbReference>
<evidence type="ECO:0000256" key="7">
    <source>
        <dbReference type="ARBA" id="ARBA00022827"/>
    </source>
</evidence>
<name>A0ABQ1L2Y9_9RHOB</name>